<organism evidence="7 8">
    <name type="scientific">Laceyella putida</name>
    <dbReference type="NCBI Taxonomy" id="110101"/>
    <lineage>
        <taxon>Bacteria</taxon>
        <taxon>Bacillati</taxon>
        <taxon>Bacillota</taxon>
        <taxon>Bacilli</taxon>
        <taxon>Bacillales</taxon>
        <taxon>Thermoactinomycetaceae</taxon>
        <taxon>Laceyella</taxon>
    </lineage>
</organism>
<evidence type="ECO:0000256" key="6">
    <source>
        <dbReference type="ARBA" id="ARBA00048348"/>
    </source>
</evidence>
<evidence type="ECO:0000256" key="5">
    <source>
        <dbReference type="ARBA" id="ARBA00022833"/>
    </source>
</evidence>
<comment type="similarity">
    <text evidence="2">Belongs to the beta-class carbonic anhydrase family.</text>
</comment>
<dbReference type="InterPro" id="IPR036874">
    <property type="entry name" value="Carbonic_anhydrase_sf"/>
</dbReference>
<dbReference type="CDD" id="cd03379">
    <property type="entry name" value="beta_CA_cladeD"/>
    <property type="match status" value="1"/>
</dbReference>
<dbReference type="PANTHER" id="PTHR43175">
    <property type="entry name" value="CARBONIC ANHYDRASE"/>
    <property type="match status" value="1"/>
</dbReference>
<accession>A0ABW2RMI9</accession>
<dbReference type="Gene3D" id="3.40.1050.10">
    <property type="entry name" value="Carbonic anhydrase"/>
    <property type="match status" value="1"/>
</dbReference>
<name>A0ABW2RMI9_9BACL</name>
<dbReference type="InterPro" id="IPR001765">
    <property type="entry name" value="Carbonic_anhydrase"/>
</dbReference>
<reference evidence="8" key="1">
    <citation type="journal article" date="2019" name="Int. J. Syst. Evol. Microbiol.">
        <title>The Global Catalogue of Microorganisms (GCM) 10K type strain sequencing project: providing services to taxonomists for standard genome sequencing and annotation.</title>
        <authorList>
            <consortium name="The Broad Institute Genomics Platform"/>
            <consortium name="The Broad Institute Genome Sequencing Center for Infectious Disease"/>
            <person name="Wu L."/>
            <person name="Ma J."/>
        </authorList>
    </citation>
    <scope>NUCLEOTIDE SEQUENCE [LARGE SCALE GENOMIC DNA]</scope>
    <source>
        <strain evidence="8">CGMCC 1.12942</strain>
    </source>
</reference>
<evidence type="ECO:0000313" key="7">
    <source>
        <dbReference type="EMBL" id="MFC7442243.1"/>
    </source>
</evidence>
<evidence type="ECO:0000256" key="1">
    <source>
        <dbReference type="ARBA" id="ARBA00001947"/>
    </source>
</evidence>
<keyword evidence="5" id="KW-0862">Zinc</keyword>
<evidence type="ECO:0000313" key="8">
    <source>
        <dbReference type="Proteomes" id="UP001596500"/>
    </source>
</evidence>
<gene>
    <name evidence="7" type="ORF">ACFQNG_14215</name>
</gene>
<dbReference type="RefSeq" id="WP_379865996.1">
    <property type="nucleotide sequence ID" value="NZ_JBHTBW010000047.1"/>
</dbReference>
<comment type="catalytic activity">
    <reaction evidence="6">
        <text>hydrogencarbonate + H(+) = CO2 + H2O</text>
        <dbReference type="Rhea" id="RHEA:10748"/>
        <dbReference type="ChEBI" id="CHEBI:15377"/>
        <dbReference type="ChEBI" id="CHEBI:15378"/>
        <dbReference type="ChEBI" id="CHEBI:16526"/>
        <dbReference type="ChEBI" id="CHEBI:17544"/>
        <dbReference type="EC" id="4.2.1.1"/>
    </reaction>
</comment>
<evidence type="ECO:0000256" key="2">
    <source>
        <dbReference type="ARBA" id="ARBA00006217"/>
    </source>
</evidence>
<dbReference type="EMBL" id="JBHTBW010000047">
    <property type="protein sequence ID" value="MFC7442243.1"/>
    <property type="molecule type" value="Genomic_DNA"/>
</dbReference>
<keyword evidence="4" id="KW-0479">Metal-binding</keyword>
<dbReference type="SMART" id="SM00947">
    <property type="entry name" value="Pro_CA"/>
    <property type="match status" value="1"/>
</dbReference>
<evidence type="ECO:0000256" key="4">
    <source>
        <dbReference type="ARBA" id="ARBA00022723"/>
    </source>
</evidence>
<sequence length="185" mass="20423">MSQLEQILTHNRHFVENKVYEQFKAERYPRKKLVIVTCMDTRLTELLPRALDLKNGDAKVLKTAGALISQPYGSIMRSVLVGITKLKAREILVIGHHDCGMVGLTAEPVLDDLADRGITEADIASVNEAGVSVDKWLCGCENVETGVMESVQLIQNHPLVPEDVLVHGLVIHPETGELTLIHDGR</sequence>
<keyword evidence="8" id="KW-1185">Reference proteome</keyword>
<dbReference type="Proteomes" id="UP001596500">
    <property type="component" value="Unassembled WGS sequence"/>
</dbReference>
<dbReference type="PANTHER" id="PTHR43175:SF3">
    <property type="entry name" value="CARBON DISULFIDE HYDROLASE"/>
    <property type="match status" value="1"/>
</dbReference>
<evidence type="ECO:0000256" key="3">
    <source>
        <dbReference type="ARBA" id="ARBA00012925"/>
    </source>
</evidence>
<dbReference type="EC" id="4.2.1.1" evidence="3"/>
<dbReference type="Pfam" id="PF00484">
    <property type="entry name" value="Pro_CA"/>
    <property type="match status" value="1"/>
</dbReference>
<dbReference type="SUPFAM" id="SSF53056">
    <property type="entry name" value="beta-carbonic anhydrase, cab"/>
    <property type="match status" value="1"/>
</dbReference>
<comment type="caution">
    <text evidence="7">The sequence shown here is derived from an EMBL/GenBank/DDBJ whole genome shotgun (WGS) entry which is preliminary data.</text>
</comment>
<comment type="cofactor">
    <cofactor evidence="1">
        <name>Zn(2+)</name>
        <dbReference type="ChEBI" id="CHEBI:29105"/>
    </cofactor>
</comment>
<proteinExistence type="inferred from homology"/>
<protein>
    <recommendedName>
        <fullName evidence="3">carbonic anhydrase</fullName>
        <ecNumber evidence="3">4.2.1.1</ecNumber>
    </recommendedName>
</protein>